<reference evidence="15 16" key="1">
    <citation type="submission" date="2019-02" db="EMBL/GenBank/DDBJ databases">
        <title>Deep-cultivation of Planctomycetes and their phenomic and genomic characterization uncovers novel biology.</title>
        <authorList>
            <person name="Wiegand S."/>
            <person name="Jogler M."/>
            <person name="Boedeker C."/>
            <person name="Pinto D."/>
            <person name="Vollmers J."/>
            <person name="Rivas-Marin E."/>
            <person name="Kohn T."/>
            <person name="Peeters S.H."/>
            <person name="Heuer A."/>
            <person name="Rast P."/>
            <person name="Oberbeckmann S."/>
            <person name="Bunk B."/>
            <person name="Jeske O."/>
            <person name="Meyerdierks A."/>
            <person name="Storesund J.E."/>
            <person name="Kallscheuer N."/>
            <person name="Luecker S."/>
            <person name="Lage O.M."/>
            <person name="Pohl T."/>
            <person name="Merkel B.J."/>
            <person name="Hornburger P."/>
            <person name="Mueller R.-W."/>
            <person name="Bruemmer F."/>
            <person name="Labrenz M."/>
            <person name="Spormann A.M."/>
            <person name="Op den Camp H."/>
            <person name="Overmann J."/>
            <person name="Amann R."/>
            <person name="Jetten M.S.M."/>
            <person name="Mascher T."/>
            <person name="Medema M.H."/>
            <person name="Devos D.P."/>
            <person name="Kaster A.-K."/>
            <person name="Ovreas L."/>
            <person name="Rohde M."/>
            <person name="Galperin M.Y."/>
            <person name="Jogler C."/>
        </authorList>
    </citation>
    <scope>NUCLEOTIDE SEQUENCE [LARGE SCALE GENOMIC DNA]</scope>
    <source>
        <strain evidence="15 16">Pan216</strain>
    </source>
</reference>
<dbReference type="GO" id="GO:0042773">
    <property type="term" value="P:ATP synthesis coupled electron transport"/>
    <property type="evidence" value="ECO:0007669"/>
    <property type="project" value="TreeGrafter"/>
</dbReference>
<comment type="function">
    <text evidence="11">Subunits I and II form the functional core of the enzyme complex. Electrons originating in cytochrome c are transferred via heme a and Cu(A) to the binuclear center formed by heme a3 and Cu(B).</text>
</comment>
<evidence type="ECO:0000256" key="10">
    <source>
        <dbReference type="RuleBase" id="RU000456"/>
    </source>
</evidence>
<evidence type="ECO:0000256" key="12">
    <source>
        <dbReference type="SAM" id="Phobius"/>
    </source>
</evidence>
<evidence type="ECO:0000256" key="3">
    <source>
        <dbReference type="ARBA" id="ARBA00022448"/>
    </source>
</evidence>
<evidence type="ECO:0000256" key="7">
    <source>
        <dbReference type="ARBA" id="ARBA00022982"/>
    </source>
</evidence>
<proteinExistence type="inferred from homology"/>
<dbReference type="GO" id="GO:0005886">
    <property type="term" value="C:plasma membrane"/>
    <property type="evidence" value="ECO:0007669"/>
    <property type="project" value="UniProtKB-SubCell"/>
</dbReference>
<feature type="transmembrane region" description="Helical" evidence="12">
    <location>
        <begin position="7"/>
        <end position="25"/>
    </location>
</feature>
<evidence type="ECO:0000256" key="11">
    <source>
        <dbReference type="RuleBase" id="RU004024"/>
    </source>
</evidence>
<evidence type="ECO:0000256" key="5">
    <source>
        <dbReference type="ARBA" id="ARBA00022692"/>
    </source>
</evidence>
<comment type="catalytic activity">
    <reaction evidence="11">
        <text>4 Fe(II)-[cytochrome c] + O2 + 8 H(+)(in) = 4 Fe(III)-[cytochrome c] + 2 H2O + 4 H(+)(out)</text>
        <dbReference type="Rhea" id="RHEA:11436"/>
        <dbReference type="Rhea" id="RHEA-COMP:10350"/>
        <dbReference type="Rhea" id="RHEA-COMP:14399"/>
        <dbReference type="ChEBI" id="CHEBI:15377"/>
        <dbReference type="ChEBI" id="CHEBI:15378"/>
        <dbReference type="ChEBI" id="CHEBI:15379"/>
        <dbReference type="ChEBI" id="CHEBI:29033"/>
        <dbReference type="ChEBI" id="CHEBI:29034"/>
        <dbReference type="EC" id="7.1.1.9"/>
    </reaction>
</comment>
<dbReference type="Pfam" id="PF02790">
    <property type="entry name" value="COX2_TM"/>
    <property type="match status" value="1"/>
</dbReference>
<name>A0A518B7Z4_9BACT</name>
<evidence type="ECO:0000313" key="15">
    <source>
        <dbReference type="EMBL" id="QDU63098.1"/>
    </source>
</evidence>
<dbReference type="EC" id="7.1.1.9" evidence="11"/>
<feature type="domain" description="Cytochrome oxidase subunit II transmembrane region profile" evidence="14">
    <location>
        <begin position="24"/>
        <end position="121"/>
    </location>
</feature>
<feature type="domain" description="Cytochrome oxidase subunit II copper A binding" evidence="13">
    <location>
        <begin position="123"/>
        <end position="244"/>
    </location>
</feature>
<keyword evidence="5 10" id="KW-0812">Transmembrane</keyword>
<dbReference type="Gene3D" id="1.10.287.90">
    <property type="match status" value="1"/>
</dbReference>
<dbReference type="InterPro" id="IPR008972">
    <property type="entry name" value="Cupredoxin"/>
</dbReference>
<dbReference type="AlphaFoldDB" id="A0A518B7Z4"/>
<accession>A0A518B7Z4</accession>
<dbReference type="InterPro" id="IPR011759">
    <property type="entry name" value="Cyt_c_oxidase_su2_TM_dom"/>
</dbReference>
<organism evidence="15 16">
    <name type="scientific">Kolteria novifilia</name>
    <dbReference type="NCBI Taxonomy" id="2527975"/>
    <lineage>
        <taxon>Bacteria</taxon>
        <taxon>Pseudomonadati</taxon>
        <taxon>Planctomycetota</taxon>
        <taxon>Planctomycetia</taxon>
        <taxon>Kolteriales</taxon>
        <taxon>Kolteriaceae</taxon>
        <taxon>Kolteria</taxon>
    </lineage>
</organism>
<keyword evidence="11" id="KW-0479">Metal-binding</keyword>
<dbReference type="EMBL" id="CP036279">
    <property type="protein sequence ID" value="QDU63098.1"/>
    <property type="molecule type" value="Genomic_DNA"/>
</dbReference>
<dbReference type="Gene3D" id="2.60.40.420">
    <property type="entry name" value="Cupredoxins - blue copper proteins"/>
    <property type="match status" value="2"/>
</dbReference>
<dbReference type="KEGG" id="knv:Pan216_39730"/>
<evidence type="ECO:0000259" key="14">
    <source>
        <dbReference type="PROSITE" id="PS50999"/>
    </source>
</evidence>
<dbReference type="RefSeq" id="WP_145260309.1">
    <property type="nucleotide sequence ID" value="NZ_CP036279.1"/>
</dbReference>
<keyword evidence="16" id="KW-1185">Reference proteome</keyword>
<keyword evidence="7 10" id="KW-0249">Electron transport</keyword>
<dbReference type="PANTHER" id="PTHR22888">
    <property type="entry name" value="CYTOCHROME C OXIDASE, SUBUNIT II"/>
    <property type="match status" value="1"/>
</dbReference>
<dbReference type="SUPFAM" id="SSF81464">
    <property type="entry name" value="Cytochrome c oxidase subunit II-like, transmembrane region"/>
    <property type="match status" value="1"/>
</dbReference>
<evidence type="ECO:0000256" key="4">
    <source>
        <dbReference type="ARBA" id="ARBA00022660"/>
    </source>
</evidence>
<protein>
    <recommendedName>
        <fullName evidence="11">Cytochrome c oxidase subunit 2</fullName>
        <ecNumber evidence="11">7.1.1.9</ecNumber>
    </recommendedName>
</protein>
<dbReference type="Proteomes" id="UP000317093">
    <property type="component" value="Chromosome"/>
</dbReference>
<keyword evidence="15" id="KW-0560">Oxidoreductase</keyword>
<dbReference type="InterPro" id="IPR002429">
    <property type="entry name" value="CcO_II-like_C"/>
</dbReference>
<dbReference type="GO" id="GO:0004129">
    <property type="term" value="F:cytochrome-c oxidase activity"/>
    <property type="evidence" value="ECO:0007669"/>
    <property type="project" value="UniProtKB-EC"/>
</dbReference>
<evidence type="ECO:0000256" key="2">
    <source>
        <dbReference type="ARBA" id="ARBA00007866"/>
    </source>
</evidence>
<dbReference type="PANTHER" id="PTHR22888:SF9">
    <property type="entry name" value="CYTOCHROME C OXIDASE SUBUNIT 2"/>
    <property type="match status" value="1"/>
</dbReference>
<dbReference type="PROSITE" id="PS50999">
    <property type="entry name" value="COX2_TM"/>
    <property type="match status" value="1"/>
</dbReference>
<keyword evidence="8 12" id="KW-1133">Transmembrane helix</keyword>
<dbReference type="InterPro" id="IPR045187">
    <property type="entry name" value="CcO_II"/>
</dbReference>
<evidence type="ECO:0000259" key="13">
    <source>
        <dbReference type="PROSITE" id="PS50857"/>
    </source>
</evidence>
<dbReference type="PRINTS" id="PR01166">
    <property type="entry name" value="CYCOXIDASEII"/>
</dbReference>
<gene>
    <name evidence="15" type="primary">coxM</name>
    <name evidence="15" type="ORF">Pan216_39730</name>
</gene>
<dbReference type="InterPro" id="IPR036257">
    <property type="entry name" value="Cyt_c_oxidase_su2_TM_sf"/>
</dbReference>
<comment type="similarity">
    <text evidence="2 10">Belongs to the cytochrome c oxidase subunit 2 family.</text>
</comment>
<feature type="transmembrane region" description="Helical" evidence="12">
    <location>
        <begin position="45"/>
        <end position="71"/>
    </location>
</feature>
<dbReference type="PROSITE" id="PS50857">
    <property type="entry name" value="COX2_CUA"/>
    <property type="match status" value="1"/>
</dbReference>
<keyword evidence="3 10" id="KW-0813">Transport</keyword>
<dbReference type="GO" id="GO:0005507">
    <property type="term" value="F:copper ion binding"/>
    <property type="evidence" value="ECO:0007669"/>
    <property type="project" value="InterPro"/>
</dbReference>
<dbReference type="SUPFAM" id="SSF49503">
    <property type="entry name" value="Cupredoxins"/>
    <property type="match status" value="2"/>
</dbReference>
<feature type="transmembrane region" description="Helical" evidence="12">
    <location>
        <begin position="92"/>
        <end position="115"/>
    </location>
</feature>
<evidence type="ECO:0000256" key="9">
    <source>
        <dbReference type="ARBA" id="ARBA00023136"/>
    </source>
</evidence>
<evidence type="ECO:0000256" key="1">
    <source>
        <dbReference type="ARBA" id="ARBA00004141"/>
    </source>
</evidence>
<comment type="subcellular location">
    <subcellularLocation>
        <location evidence="10">Cell membrane</location>
        <topology evidence="10">Multi-pass membrane protein</topology>
    </subcellularLocation>
    <subcellularLocation>
        <location evidence="1">Membrane</location>
        <topology evidence="1">Multi-pass membrane protein</topology>
    </subcellularLocation>
</comment>
<dbReference type="GO" id="GO:0016491">
    <property type="term" value="F:oxidoreductase activity"/>
    <property type="evidence" value="ECO:0007669"/>
    <property type="project" value="UniProtKB-KW"/>
</dbReference>
<keyword evidence="11" id="KW-0186">Copper</keyword>
<keyword evidence="9 12" id="KW-0472">Membrane</keyword>
<comment type="cofactor">
    <cofactor evidence="11">
        <name>Cu cation</name>
        <dbReference type="ChEBI" id="CHEBI:23378"/>
    </cofactor>
    <text evidence="11">Binds a copper A center.</text>
</comment>
<dbReference type="Pfam" id="PF00116">
    <property type="entry name" value="COX2"/>
    <property type="match status" value="1"/>
</dbReference>
<keyword evidence="4 10" id="KW-0679">Respiratory chain</keyword>
<evidence type="ECO:0000313" key="16">
    <source>
        <dbReference type="Proteomes" id="UP000317093"/>
    </source>
</evidence>
<keyword evidence="6" id="KW-1278">Translocase</keyword>
<dbReference type="OrthoDB" id="9773456at2"/>
<sequence length="396" mass="44107">MSKWAYFFLAVPILVVAIFGASLLFPSLGWGLPENVSTIGKSIDFLYYAILAITGVVFVGTQLALCWLLFIEKGQASKDGRGKYTHGNHRAEVIWTVVPAFVLGIIAFAQMPAWYQARFNGPRVDPIARVVARQFEWRIVYPGPDGQYDTSDDIHVPNELHVPVNRRVRIELRTMDVLHSFFLPHLRVKHDAVPGLSVPVWFDATKTTREYQNENAELSNADFRAVDGTTRLGRICVAIDEAKTPLTSFLKDHLSAETRAMLASYLVTWNATLGAEFEPAVPSGLRSAMIGELNGILATEDLSDPKLTEGINLTASTTSHLASPLGGRKSTLLNREILQDAFPGEIKPLERHFDLACAELCGWGHYKMKGRLIVHETQEELDAWLAERHAEQEASR</sequence>
<evidence type="ECO:0000256" key="8">
    <source>
        <dbReference type="ARBA" id="ARBA00022989"/>
    </source>
</evidence>
<evidence type="ECO:0000256" key="6">
    <source>
        <dbReference type="ARBA" id="ARBA00022967"/>
    </source>
</evidence>